<comment type="similarity">
    <text evidence="3 4">Belongs to the RlpA family.</text>
</comment>
<dbReference type="GO" id="GO:0071555">
    <property type="term" value="P:cell wall organization"/>
    <property type="evidence" value="ECO:0007669"/>
    <property type="project" value="UniProtKB-KW"/>
</dbReference>
<dbReference type="CDD" id="cd22268">
    <property type="entry name" value="DPBB_RlpA-like"/>
    <property type="match status" value="1"/>
</dbReference>
<protein>
    <recommendedName>
        <fullName evidence="3">Endolytic peptidoglycan transglycosylase RlpA</fullName>
        <ecNumber evidence="3">4.2.2.-</ecNumber>
    </recommendedName>
</protein>
<evidence type="ECO:0000256" key="4">
    <source>
        <dbReference type="RuleBase" id="RU003495"/>
    </source>
</evidence>
<keyword evidence="1 3" id="KW-0456">Lyase</keyword>
<feature type="region of interest" description="Disordered" evidence="5">
    <location>
        <begin position="31"/>
        <end position="59"/>
    </location>
</feature>
<evidence type="ECO:0000313" key="8">
    <source>
        <dbReference type="Proteomes" id="UP000295765"/>
    </source>
</evidence>
<evidence type="ECO:0000256" key="2">
    <source>
        <dbReference type="ARBA" id="ARBA00023316"/>
    </source>
</evidence>
<keyword evidence="2 3" id="KW-0961">Cell wall biogenesis/degradation</keyword>
<dbReference type="AlphaFoldDB" id="A0A4R2L5L1"/>
<proteinExistence type="inferred from homology"/>
<dbReference type="Pfam" id="PF03330">
    <property type="entry name" value="DPBB_1"/>
    <property type="match status" value="1"/>
</dbReference>
<organism evidence="7 8">
    <name type="scientific">Plasticicumulans lactativorans</name>
    <dbReference type="NCBI Taxonomy" id="1133106"/>
    <lineage>
        <taxon>Bacteria</taxon>
        <taxon>Pseudomonadati</taxon>
        <taxon>Pseudomonadota</taxon>
        <taxon>Gammaproteobacteria</taxon>
        <taxon>Candidatus Competibacteraceae</taxon>
        <taxon>Plasticicumulans</taxon>
    </lineage>
</organism>
<dbReference type="EC" id="4.2.2.-" evidence="3"/>
<keyword evidence="3" id="KW-0732">Signal</keyword>
<dbReference type="InterPro" id="IPR012997">
    <property type="entry name" value="RplA"/>
</dbReference>
<keyword evidence="7" id="KW-0449">Lipoprotein</keyword>
<reference evidence="7 8" key="1">
    <citation type="submission" date="2019-03" db="EMBL/GenBank/DDBJ databases">
        <title>Genomic Encyclopedia of Type Strains, Phase IV (KMG-IV): sequencing the most valuable type-strain genomes for metagenomic binning, comparative biology and taxonomic classification.</title>
        <authorList>
            <person name="Goeker M."/>
        </authorList>
    </citation>
    <scope>NUCLEOTIDE SEQUENCE [LARGE SCALE GENOMIC DNA]</scope>
    <source>
        <strain evidence="7 8">DSM 25287</strain>
    </source>
</reference>
<dbReference type="EMBL" id="SLWY01000006">
    <property type="protein sequence ID" value="TCO82000.1"/>
    <property type="molecule type" value="Genomic_DNA"/>
</dbReference>
<evidence type="ECO:0000259" key="6">
    <source>
        <dbReference type="Pfam" id="PF03330"/>
    </source>
</evidence>
<dbReference type="OrthoDB" id="9779128at2"/>
<sequence precursor="true">MHKPHRARAAWRCAALLGLLTIAAQPAFSATDSARHHHQTHKRSLAKADRDAGQTSRAANGQVGVASYYSSRFAGRRTASGERFNPGELTAAHNSLPIGSLARVTNLRNGKSVVVRINDRGGFQRHGRLVDLSPAAAREIGLTHQGLARVAVKRIDSDS</sequence>
<dbReference type="GO" id="GO:0000270">
    <property type="term" value="P:peptidoglycan metabolic process"/>
    <property type="evidence" value="ECO:0007669"/>
    <property type="project" value="UniProtKB-UniRule"/>
</dbReference>
<dbReference type="InterPro" id="IPR036908">
    <property type="entry name" value="RlpA-like_sf"/>
</dbReference>
<evidence type="ECO:0000256" key="1">
    <source>
        <dbReference type="ARBA" id="ARBA00023239"/>
    </source>
</evidence>
<dbReference type="Gene3D" id="2.40.40.10">
    <property type="entry name" value="RlpA-like domain"/>
    <property type="match status" value="1"/>
</dbReference>
<evidence type="ECO:0000256" key="5">
    <source>
        <dbReference type="SAM" id="MobiDB-lite"/>
    </source>
</evidence>
<dbReference type="PANTHER" id="PTHR34183">
    <property type="entry name" value="ENDOLYTIC PEPTIDOGLYCAN TRANSGLYCOSYLASE RLPA"/>
    <property type="match status" value="1"/>
</dbReference>
<accession>A0A4R2L5L1</accession>
<gene>
    <name evidence="3" type="primary">rlpA</name>
    <name evidence="7" type="ORF">EV699_10695</name>
</gene>
<feature type="signal peptide" evidence="3">
    <location>
        <begin position="1"/>
        <end position="29"/>
    </location>
</feature>
<comment type="caution">
    <text evidence="7">The sequence shown here is derived from an EMBL/GenBank/DDBJ whole genome shotgun (WGS) entry which is preliminary data.</text>
</comment>
<dbReference type="PANTHER" id="PTHR34183:SF8">
    <property type="entry name" value="ENDOLYTIC PEPTIDOGLYCAN TRANSGLYCOSYLASE RLPA-RELATED"/>
    <property type="match status" value="1"/>
</dbReference>
<name>A0A4R2L5L1_9GAMM</name>
<feature type="chain" id="PRO_5021057311" description="Endolytic peptidoglycan transglycosylase RlpA" evidence="3">
    <location>
        <begin position="30"/>
        <end position="159"/>
    </location>
</feature>
<dbReference type="SUPFAM" id="SSF50685">
    <property type="entry name" value="Barwin-like endoglucanases"/>
    <property type="match status" value="1"/>
</dbReference>
<feature type="compositionally biased region" description="Basic residues" evidence="5">
    <location>
        <begin position="35"/>
        <end position="45"/>
    </location>
</feature>
<keyword evidence="8" id="KW-1185">Reference proteome</keyword>
<dbReference type="HAMAP" id="MF_02071">
    <property type="entry name" value="RlpA"/>
    <property type="match status" value="1"/>
</dbReference>
<feature type="domain" description="RlpA-like protein double-psi beta-barrel" evidence="6">
    <location>
        <begin position="63"/>
        <end position="151"/>
    </location>
</feature>
<dbReference type="Proteomes" id="UP000295765">
    <property type="component" value="Unassembled WGS sequence"/>
</dbReference>
<evidence type="ECO:0000256" key="3">
    <source>
        <dbReference type="HAMAP-Rule" id="MF_02071"/>
    </source>
</evidence>
<dbReference type="InterPro" id="IPR034718">
    <property type="entry name" value="RlpA"/>
</dbReference>
<dbReference type="NCBIfam" id="TIGR00413">
    <property type="entry name" value="rlpA"/>
    <property type="match status" value="1"/>
</dbReference>
<dbReference type="RefSeq" id="WP_132540193.1">
    <property type="nucleotide sequence ID" value="NZ_SLWY01000006.1"/>
</dbReference>
<comment type="function">
    <text evidence="3">Lytic transglycosylase with a strong preference for naked glycan strands that lack stem peptides.</text>
</comment>
<dbReference type="GO" id="GO:0008932">
    <property type="term" value="F:lytic endotransglycosylase activity"/>
    <property type="evidence" value="ECO:0007669"/>
    <property type="project" value="UniProtKB-UniRule"/>
</dbReference>
<dbReference type="InterPro" id="IPR009009">
    <property type="entry name" value="RlpA-like_DPBB"/>
</dbReference>
<evidence type="ECO:0000313" key="7">
    <source>
        <dbReference type="EMBL" id="TCO82000.1"/>
    </source>
</evidence>